<dbReference type="OrthoDB" id="9807209at2"/>
<accession>A0A1G6GQK6</accession>
<keyword evidence="2" id="KW-0808">Transferase</keyword>
<evidence type="ECO:0000313" key="2">
    <source>
        <dbReference type="EMBL" id="SDB84025.1"/>
    </source>
</evidence>
<evidence type="ECO:0000313" key="3">
    <source>
        <dbReference type="Proteomes" id="UP000199452"/>
    </source>
</evidence>
<organism evidence="2 3">
    <name type="scientific">Williamwhitmania taraxaci</name>
    <dbReference type="NCBI Taxonomy" id="1640674"/>
    <lineage>
        <taxon>Bacteria</taxon>
        <taxon>Pseudomonadati</taxon>
        <taxon>Bacteroidota</taxon>
        <taxon>Bacteroidia</taxon>
        <taxon>Bacteroidales</taxon>
        <taxon>Williamwhitmaniaceae</taxon>
        <taxon>Williamwhitmania</taxon>
    </lineage>
</organism>
<dbReference type="Pfam" id="PF13439">
    <property type="entry name" value="Glyco_transf_4"/>
    <property type="match status" value="1"/>
</dbReference>
<dbReference type="CDD" id="cd03801">
    <property type="entry name" value="GT4_PimA-like"/>
    <property type="match status" value="1"/>
</dbReference>
<dbReference type="AlphaFoldDB" id="A0A1G6GQK6"/>
<protein>
    <submittedName>
        <fullName evidence="2">Glycosyltransferase involved in cell wall bisynthesis</fullName>
    </submittedName>
</protein>
<dbReference type="SUPFAM" id="SSF53756">
    <property type="entry name" value="UDP-Glycosyltransferase/glycogen phosphorylase"/>
    <property type="match status" value="1"/>
</dbReference>
<reference evidence="2 3" key="1">
    <citation type="submission" date="2016-09" db="EMBL/GenBank/DDBJ databases">
        <authorList>
            <person name="Capua I."/>
            <person name="De Benedictis P."/>
            <person name="Joannis T."/>
            <person name="Lombin L.H."/>
            <person name="Cattoli G."/>
        </authorList>
    </citation>
    <scope>NUCLEOTIDE SEQUENCE [LARGE SCALE GENOMIC DNA]</scope>
    <source>
        <strain evidence="2 3">A7P-90m</strain>
    </source>
</reference>
<keyword evidence="3" id="KW-1185">Reference proteome</keyword>
<dbReference type="PANTHER" id="PTHR12526:SF600">
    <property type="entry name" value="GLYCOSYL TRANSFERASE GROUP 1"/>
    <property type="match status" value="1"/>
</dbReference>
<evidence type="ECO:0000259" key="1">
    <source>
        <dbReference type="Pfam" id="PF13439"/>
    </source>
</evidence>
<sequence>MRILIVTNKVPYPAKDGGAIATLNMALGLATQGASITVLAINTLKHFSPVEEIPNDILKRVGIKAATVDTSIKLWPALKNLLFSRKPYISVRFENEAFLNLLQKEITTMPYDIIQLEGPYLEAYIKTIRAYSTAPIVLRAHNIEHEIWDRTVTITSNPFKKVYLRILANRIERLEKNTLRRVDAVIPITKKDAQSLLKSSPTIPCHIAPTGLNEAHFTTTNSHKIEQSLFHLGGLDWTPNQAGLIWFLNNCWPAIRAAVPNARFFIAGRHAPKTFIKAIKLPCVEFMGEVGNAQLFMQTHGIMVVPLLSGSGMRIKIIEGMAASTPIVSTSIGAEGIEAVSGKDIVIADTPEAIIEACISLLLNVELANQIAKNGCNFAQQHFNNDEISHKVMEFYQSLLLERNNKSY</sequence>
<name>A0A1G6GQK6_9BACT</name>
<dbReference type="EMBL" id="FMYP01000003">
    <property type="protein sequence ID" value="SDB84025.1"/>
    <property type="molecule type" value="Genomic_DNA"/>
</dbReference>
<proteinExistence type="predicted"/>
<feature type="domain" description="Glycosyltransferase subfamily 4-like N-terminal" evidence="1">
    <location>
        <begin position="17"/>
        <end position="213"/>
    </location>
</feature>
<dbReference type="STRING" id="1640674.SAMN05216323_10034"/>
<dbReference type="Pfam" id="PF13692">
    <property type="entry name" value="Glyco_trans_1_4"/>
    <property type="match status" value="1"/>
</dbReference>
<dbReference type="Proteomes" id="UP000199452">
    <property type="component" value="Unassembled WGS sequence"/>
</dbReference>
<dbReference type="Gene3D" id="3.40.50.2000">
    <property type="entry name" value="Glycogen Phosphorylase B"/>
    <property type="match status" value="2"/>
</dbReference>
<dbReference type="GO" id="GO:0016757">
    <property type="term" value="F:glycosyltransferase activity"/>
    <property type="evidence" value="ECO:0007669"/>
    <property type="project" value="TreeGrafter"/>
</dbReference>
<gene>
    <name evidence="2" type="ORF">SAMN05216323_10034</name>
</gene>
<dbReference type="PANTHER" id="PTHR12526">
    <property type="entry name" value="GLYCOSYLTRANSFERASE"/>
    <property type="match status" value="1"/>
</dbReference>
<dbReference type="RefSeq" id="WP_092434544.1">
    <property type="nucleotide sequence ID" value="NZ_FMYP01000003.1"/>
</dbReference>
<dbReference type="InterPro" id="IPR028098">
    <property type="entry name" value="Glyco_trans_4-like_N"/>
</dbReference>